<evidence type="ECO:0000313" key="2">
    <source>
        <dbReference type="Proteomes" id="UP000224460"/>
    </source>
</evidence>
<keyword evidence="2" id="KW-1185">Reference proteome</keyword>
<proteinExistence type="predicted"/>
<reference evidence="1" key="1">
    <citation type="submission" date="2017-10" db="EMBL/GenBank/DDBJ databases">
        <title>Genome sequence of cellulolytic Lachnospiraceae bacterium XHS1971 isolated from hotspring sediment.</title>
        <authorList>
            <person name="Vasudevan G."/>
            <person name="Joshi A.J."/>
            <person name="Hivarkar S."/>
            <person name="Lanjekar V.B."/>
            <person name="Dhakephalkar P.K."/>
            <person name="Dagar S."/>
        </authorList>
    </citation>
    <scope>NUCLEOTIDE SEQUENCE</scope>
    <source>
        <strain evidence="1">XHS1971</strain>
    </source>
</reference>
<dbReference type="Proteomes" id="UP000224460">
    <property type="component" value="Unassembled WGS sequence"/>
</dbReference>
<dbReference type="EMBL" id="PEDL01000001">
    <property type="protein sequence ID" value="PHV72169.1"/>
    <property type="molecule type" value="Genomic_DNA"/>
</dbReference>
<protein>
    <submittedName>
        <fullName evidence="1">Uncharacterized protein</fullName>
    </submittedName>
</protein>
<evidence type="ECO:0000313" key="1">
    <source>
        <dbReference type="EMBL" id="PHV72169.1"/>
    </source>
</evidence>
<organism evidence="1 2">
    <name type="scientific">Sporanaerobium hydrogeniformans</name>
    <dbReference type="NCBI Taxonomy" id="3072179"/>
    <lineage>
        <taxon>Bacteria</taxon>
        <taxon>Bacillati</taxon>
        <taxon>Bacillota</taxon>
        <taxon>Clostridia</taxon>
        <taxon>Lachnospirales</taxon>
        <taxon>Lachnospiraceae</taxon>
        <taxon>Sporanaerobium</taxon>
    </lineage>
</organism>
<comment type="caution">
    <text evidence="1">The sequence shown here is derived from an EMBL/GenBank/DDBJ whole genome shotgun (WGS) entry which is preliminary data.</text>
</comment>
<gene>
    <name evidence="1" type="ORF">CS063_01455</name>
</gene>
<sequence length="202" mass="24177">MYELLNIEVKDGKQLVSGRELHEYLEIKTPYKQWFERMLEYGFVEHQDFELVTQKCLTNNPKNPWTEITDHAITIDMAKELCMLQRNAKGKFTRQYFIKMEKVSKELVTYHETKLKEITDRLDRTEKLIGLRTRTKFNYGRYIKNKMGINRATKDYDNVKMVLFAELGVNMWEQIDYSLDVIAKIDEILETLKLDNQLSYIK</sequence>
<accession>A0AC61DG10</accession>
<name>A0AC61DG10_9FIRM</name>